<gene>
    <name evidence="1" type="ORF">Dcar01_02592</name>
</gene>
<organism evidence="1 2">
    <name type="scientific">Deinococcus carri</name>
    <dbReference type="NCBI Taxonomy" id="1211323"/>
    <lineage>
        <taxon>Bacteria</taxon>
        <taxon>Thermotogati</taxon>
        <taxon>Deinococcota</taxon>
        <taxon>Deinococci</taxon>
        <taxon>Deinococcales</taxon>
        <taxon>Deinococcaceae</taxon>
        <taxon>Deinococcus</taxon>
    </lineage>
</organism>
<sequence>MTTGDKLSTGARPFDRAVCAVGDVLGLGAAGARQAQARALLHVLTRDVPTAARAGGPRRSTLTPGGLPLEVAVSTGTGGAQVRYIVDAGDLRRPVSARVRDGTTRNALLHLGLHASVPAHDTLANVLLGPDVLRGDGVRFGMWLSPQHHADGTDTLRVYYNLTPFRRQVPGGVRAVLGALAAVVPVAHLDAVARLVPVGLCPALLGVEYGGGGARKAKWYFRACQGLSLVRLERLAARCDPPDALRTFIQVLLGGAAHYPERGVMLYLSHDPAGRVGLNVYLSGPAAGPGERELSHRVRQAHTALGLDPSTYEAVLARLRRDTSPETRLHTLTGLKLSAAGVSLNQYLCPASPEDPGGGTAHQAGLDP</sequence>
<name>A0ABP9W951_9DEIO</name>
<reference evidence="1 2" key="1">
    <citation type="submission" date="2024-02" db="EMBL/GenBank/DDBJ databases">
        <title>Deinococcus carri NBRC 110142.</title>
        <authorList>
            <person name="Ichikawa N."/>
            <person name="Katano-Makiyama Y."/>
            <person name="Hidaka K."/>
        </authorList>
    </citation>
    <scope>NUCLEOTIDE SEQUENCE [LARGE SCALE GENOMIC DNA]</scope>
    <source>
        <strain evidence="1 2">NBRC 110142</strain>
    </source>
</reference>
<accession>A0ABP9W951</accession>
<evidence type="ECO:0000313" key="1">
    <source>
        <dbReference type="EMBL" id="GAA5513844.1"/>
    </source>
</evidence>
<proteinExistence type="predicted"/>
<keyword evidence="2" id="KW-1185">Reference proteome</keyword>
<protein>
    <submittedName>
        <fullName evidence="1">Uncharacterized protein</fullName>
    </submittedName>
</protein>
<dbReference type="RefSeq" id="WP_345465815.1">
    <property type="nucleotide sequence ID" value="NZ_BAABRP010000010.1"/>
</dbReference>
<evidence type="ECO:0000313" key="2">
    <source>
        <dbReference type="Proteomes" id="UP001401887"/>
    </source>
</evidence>
<dbReference type="EMBL" id="BAABRP010000010">
    <property type="protein sequence ID" value="GAA5513844.1"/>
    <property type="molecule type" value="Genomic_DNA"/>
</dbReference>
<dbReference type="Proteomes" id="UP001401887">
    <property type="component" value="Unassembled WGS sequence"/>
</dbReference>
<comment type="caution">
    <text evidence="1">The sequence shown here is derived from an EMBL/GenBank/DDBJ whole genome shotgun (WGS) entry which is preliminary data.</text>
</comment>